<dbReference type="NCBIfam" id="TIGR00676">
    <property type="entry name" value="fadh2"/>
    <property type="match status" value="1"/>
</dbReference>
<evidence type="ECO:0000256" key="2">
    <source>
        <dbReference type="ARBA" id="ARBA00004777"/>
    </source>
</evidence>
<evidence type="ECO:0000256" key="3">
    <source>
        <dbReference type="ARBA" id="ARBA00006743"/>
    </source>
</evidence>
<keyword evidence="8" id="KW-0520">NAD</keyword>
<comment type="pathway">
    <text evidence="10">Amino-acid biosynthesis; L-methionine biosynthesis via de novo pathway.</text>
</comment>
<evidence type="ECO:0000256" key="11">
    <source>
        <dbReference type="ARBA" id="ARBA00048628"/>
    </source>
</evidence>
<dbReference type="InterPro" id="IPR029041">
    <property type="entry name" value="FAD-linked_oxidoreductase-like"/>
</dbReference>
<dbReference type="Pfam" id="PF02219">
    <property type="entry name" value="MTHFR"/>
    <property type="match status" value="1"/>
</dbReference>
<evidence type="ECO:0000256" key="8">
    <source>
        <dbReference type="ARBA" id="ARBA00023027"/>
    </source>
</evidence>
<comment type="pathway">
    <text evidence="2 12">One-carbon metabolism; tetrahydrofolate interconversion.</text>
</comment>
<proteinExistence type="inferred from homology"/>
<dbReference type="GO" id="GO:0071949">
    <property type="term" value="F:FAD binding"/>
    <property type="evidence" value="ECO:0007669"/>
    <property type="project" value="TreeGrafter"/>
</dbReference>
<evidence type="ECO:0000313" key="14">
    <source>
        <dbReference type="Proteomes" id="UP000315364"/>
    </source>
</evidence>
<dbReference type="RefSeq" id="WP_146289691.1">
    <property type="nucleotide sequence ID" value="NZ_CP042304.1"/>
</dbReference>
<accession>A0A5B8LRL3</accession>
<keyword evidence="6 12" id="KW-0274">FAD</keyword>
<comment type="similarity">
    <text evidence="3 12">Belongs to the methylenetetrahydrofolate reductase family.</text>
</comment>
<dbReference type="PANTHER" id="PTHR45754">
    <property type="entry name" value="METHYLENETETRAHYDROFOLATE REDUCTASE"/>
    <property type="match status" value="1"/>
</dbReference>
<comment type="catalytic activity">
    <reaction evidence="11">
        <text>(6S)-5-methyl-5,6,7,8-tetrahydrofolate + NAD(+) = (6R)-5,10-methylene-5,6,7,8-tetrahydrofolate + NADH + H(+)</text>
        <dbReference type="Rhea" id="RHEA:19821"/>
        <dbReference type="ChEBI" id="CHEBI:15378"/>
        <dbReference type="ChEBI" id="CHEBI:15636"/>
        <dbReference type="ChEBI" id="CHEBI:18608"/>
        <dbReference type="ChEBI" id="CHEBI:57540"/>
        <dbReference type="ChEBI" id="CHEBI:57945"/>
        <dbReference type="EC" id="1.5.1.54"/>
    </reaction>
    <physiologicalReaction direction="right-to-left" evidence="11">
        <dbReference type="Rhea" id="RHEA:19823"/>
    </physiologicalReaction>
</comment>
<dbReference type="SUPFAM" id="SSF51730">
    <property type="entry name" value="FAD-linked oxidoreductase"/>
    <property type="match status" value="1"/>
</dbReference>
<dbReference type="GO" id="GO:0035999">
    <property type="term" value="P:tetrahydrofolate interconversion"/>
    <property type="evidence" value="ECO:0007669"/>
    <property type="project" value="UniProtKB-UniPathway"/>
</dbReference>
<keyword evidence="4" id="KW-0028">Amino-acid biosynthesis</keyword>
<dbReference type="PANTHER" id="PTHR45754:SF3">
    <property type="entry name" value="METHYLENETETRAHYDROFOLATE REDUCTASE (NADPH)"/>
    <property type="match status" value="1"/>
</dbReference>
<evidence type="ECO:0000256" key="4">
    <source>
        <dbReference type="ARBA" id="ARBA00022605"/>
    </source>
</evidence>
<keyword evidence="5 12" id="KW-0285">Flavoprotein</keyword>
<keyword evidence="9" id="KW-0486">Methionine biosynthesis</keyword>
<keyword evidence="7 12" id="KW-0560">Oxidoreductase</keyword>
<evidence type="ECO:0000256" key="1">
    <source>
        <dbReference type="ARBA" id="ARBA00001974"/>
    </source>
</evidence>
<dbReference type="InterPro" id="IPR003171">
    <property type="entry name" value="Mehydrof_redctse-like"/>
</dbReference>
<dbReference type="GO" id="GO:0005829">
    <property type="term" value="C:cytosol"/>
    <property type="evidence" value="ECO:0007669"/>
    <property type="project" value="InterPro"/>
</dbReference>
<dbReference type="Proteomes" id="UP000315364">
    <property type="component" value="Chromosome"/>
</dbReference>
<dbReference type="EMBL" id="CP042304">
    <property type="protein sequence ID" value="QDZ10907.1"/>
    <property type="molecule type" value="Genomic_DNA"/>
</dbReference>
<reference evidence="13 14" key="1">
    <citation type="submission" date="2019-07" db="EMBL/GenBank/DDBJ databases">
        <title>Full genome sequence of Devosia sp. Gsoil 520.</title>
        <authorList>
            <person name="Im W.-T."/>
        </authorList>
    </citation>
    <scope>NUCLEOTIDE SEQUENCE [LARGE SCALE GENOMIC DNA]</scope>
    <source>
        <strain evidence="13 14">Gsoil 520</strain>
    </source>
</reference>
<sequence>MLDDNLRASRQTAHDRPDLQISFEFFPPKTDVMEEKFWDTVHRLAPLKPRFVSVTYGAGGSTRERTLRMVRRIKAETGVDAAAHLTCVGASRAEVDDVVRGYREAGINRIVAVRGDPPEGVGKPFVPHPEGYRNAIELVEGIRRIGDFDISVSAYPERHPQSPDWNNEIDNLKRKIDAGATRALTQMFFSNSDYLRYLDRARAAGITAPIVPGIQPIHSFRQIASFAARCGTAIPGWLAERFDGLDNDPETHALVAAAVAAEQVTELVDEGVTEFHIYTHNRSPLALALGRILGRRHEVAAVDAA</sequence>
<evidence type="ECO:0000256" key="7">
    <source>
        <dbReference type="ARBA" id="ARBA00023002"/>
    </source>
</evidence>
<evidence type="ECO:0000256" key="5">
    <source>
        <dbReference type="ARBA" id="ARBA00022630"/>
    </source>
</evidence>
<protein>
    <recommendedName>
        <fullName evidence="12">Methylenetetrahydrofolate reductase</fullName>
        <ecNumber evidence="12">1.5.1.54</ecNumber>
    </recommendedName>
</protein>
<organism evidence="13 14">
    <name type="scientific">Devosia ginsengisoli</name>
    <dbReference type="NCBI Taxonomy" id="400770"/>
    <lineage>
        <taxon>Bacteria</taxon>
        <taxon>Pseudomonadati</taxon>
        <taxon>Pseudomonadota</taxon>
        <taxon>Alphaproteobacteria</taxon>
        <taxon>Hyphomicrobiales</taxon>
        <taxon>Devosiaceae</taxon>
        <taxon>Devosia</taxon>
    </lineage>
</organism>
<evidence type="ECO:0000256" key="12">
    <source>
        <dbReference type="RuleBase" id="RU003862"/>
    </source>
</evidence>
<dbReference type="Gene3D" id="3.20.20.220">
    <property type="match status" value="1"/>
</dbReference>
<dbReference type="EC" id="1.5.1.54" evidence="12"/>
<dbReference type="OrthoDB" id="9812555at2"/>
<dbReference type="UniPathway" id="UPA00193"/>
<evidence type="ECO:0000256" key="6">
    <source>
        <dbReference type="ARBA" id="ARBA00022827"/>
    </source>
</evidence>
<dbReference type="GO" id="GO:0106312">
    <property type="term" value="F:methylenetetrahydrofolate reductase (NADH) activity"/>
    <property type="evidence" value="ECO:0007669"/>
    <property type="project" value="UniProtKB-EC"/>
</dbReference>
<evidence type="ECO:0000256" key="10">
    <source>
        <dbReference type="ARBA" id="ARBA00034478"/>
    </source>
</evidence>
<dbReference type="InterPro" id="IPR004620">
    <property type="entry name" value="MTHF_reductase_bac"/>
</dbReference>
<evidence type="ECO:0000313" key="13">
    <source>
        <dbReference type="EMBL" id="QDZ10907.1"/>
    </source>
</evidence>
<gene>
    <name evidence="13" type="primary">metF</name>
    <name evidence="13" type="ORF">FPZ08_09190</name>
</gene>
<dbReference type="KEGG" id="dea:FPZ08_09190"/>
<name>A0A5B8LRL3_9HYPH</name>
<evidence type="ECO:0000256" key="9">
    <source>
        <dbReference type="ARBA" id="ARBA00023167"/>
    </source>
</evidence>
<keyword evidence="14" id="KW-1185">Reference proteome</keyword>
<dbReference type="AlphaFoldDB" id="A0A5B8LRL3"/>
<comment type="cofactor">
    <cofactor evidence="1 12">
        <name>FAD</name>
        <dbReference type="ChEBI" id="CHEBI:57692"/>
    </cofactor>
</comment>
<dbReference type="CDD" id="cd00537">
    <property type="entry name" value="MTHFR"/>
    <property type="match status" value="1"/>
</dbReference>
<dbReference type="GO" id="GO:0009086">
    <property type="term" value="P:methionine biosynthetic process"/>
    <property type="evidence" value="ECO:0007669"/>
    <property type="project" value="UniProtKB-KW"/>
</dbReference>